<dbReference type="OMA" id="CVMYFMC"/>
<keyword evidence="1" id="KW-0479">Metal-binding</keyword>
<reference evidence="5" key="3">
    <citation type="submission" date="2015-06" db="UniProtKB">
        <authorList>
            <consortium name="EnsemblMetazoa"/>
        </authorList>
    </citation>
    <scope>IDENTIFICATION</scope>
</reference>
<dbReference type="OrthoDB" id="26525at2759"/>
<dbReference type="HOGENOM" id="CLU_152136_0_0_1"/>
<dbReference type="PROSITE" id="PS50222">
    <property type="entry name" value="EF_HAND_2"/>
    <property type="match status" value="2"/>
</dbReference>
<dbReference type="Pfam" id="PF13405">
    <property type="entry name" value="EF-hand_6"/>
    <property type="match status" value="1"/>
</dbReference>
<evidence type="ECO:0000313" key="6">
    <source>
        <dbReference type="Proteomes" id="UP000014760"/>
    </source>
</evidence>
<dbReference type="CDD" id="cd00051">
    <property type="entry name" value="EFh"/>
    <property type="match status" value="1"/>
</dbReference>
<evidence type="ECO:0000256" key="1">
    <source>
        <dbReference type="ARBA" id="ARBA00022723"/>
    </source>
</evidence>
<dbReference type="InterPro" id="IPR018247">
    <property type="entry name" value="EF_Hand_1_Ca_BS"/>
</dbReference>
<name>X1ZYB2_CAPTE</name>
<dbReference type="AlphaFoldDB" id="X1ZYB2"/>
<evidence type="ECO:0000256" key="2">
    <source>
        <dbReference type="ARBA" id="ARBA00022737"/>
    </source>
</evidence>
<dbReference type="InterPro" id="IPR002048">
    <property type="entry name" value="EF_hand_dom"/>
</dbReference>
<accession>X1ZYB2</accession>
<keyword evidence="2" id="KW-0677">Repeat</keyword>
<keyword evidence="3" id="KW-0106">Calcium</keyword>
<reference evidence="6" key="2">
    <citation type="journal article" date="2013" name="Nature">
        <title>Insights into bilaterian evolution from three spiralian genomes.</title>
        <authorList>
            <person name="Simakov O."/>
            <person name="Marletaz F."/>
            <person name="Cho S.J."/>
            <person name="Edsinger-Gonzales E."/>
            <person name="Havlak P."/>
            <person name="Hellsten U."/>
            <person name="Kuo D.H."/>
            <person name="Larsson T."/>
            <person name="Lv J."/>
            <person name="Arendt D."/>
            <person name="Savage R."/>
            <person name="Osoegawa K."/>
            <person name="de Jong P."/>
            <person name="Grimwood J."/>
            <person name="Chapman J.A."/>
            <person name="Shapiro H."/>
            <person name="Aerts A."/>
            <person name="Otillar R.P."/>
            <person name="Terry A.Y."/>
            <person name="Boore J.L."/>
            <person name="Grigoriev I.V."/>
            <person name="Lindberg D.R."/>
            <person name="Seaver E.C."/>
            <person name="Weisblat D.A."/>
            <person name="Putnam N.H."/>
            <person name="Rokhsar D.S."/>
        </authorList>
    </citation>
    <scope>NUCLEOTIDE SEQUENCE</scope>
    <source>
        <strain evidence="6">I ESC-2004</strain>
    </source>
</reference>
<dbReference type="Proteomes" id="UP000014760">
    <property type="component" value="Unassembled WGS sequence"/>
</dbReference>
<dbReference type="SUPFAM" id="SSF47473">
    <property type="entry name" value="EF-hand"/>
    <property type="match status" value="1"/>
</dbReference>
<dbReference type="InterPro" id="IPR011992">
    <property type="entry name" value="EF-hand-dom_pair"/>
</dbReference>
<evidence type="ECO:0000259" key="4">
    <source>
        <dbReference type="PROSITE" id="PS50222"/>
    </source>
</evidence>
<feature type="domain" description="EF-hand" evidence="4">
    <location>
        <begin position="54"/>
        <end position="89"/>
    </location>
</feature>
<organism evidence="5 6">
    <name type="scientific">Capitella teleta</name>
    <name type="common">Polychaete worm</name>
    <dbReference type="NCBI Taxonomy" id="283909"/>
    <lineage>
        <taxon>Eukaryota</taxon>
        <taxon>Metazoa</taxon>
        <taxon>Spiralia</taxon>
        <taxon>Lophotrochozoa</taxon>
        <taxon>Annelida</taxon>
        <taxon>Polychaeta</taxon>
        <taxon>Sedentaria</taxon>
        <taxon>Scolecida</taxon>
        <taxon>Capitellidae</taxon>
        <taxon>Capitella</taxon>
    </lineage>
</organism>
<dbReference type="GO" id="GO:0005509">
    <property type="term" value="F:calcium ion binding"/>
    <property type="evidence" value="ECO:0007669"/>
    <property type="project" value="InterPro"/>
</dbReference>
<dbReference type="SMART" id="SM00054">
    <property type="entry name" value="EFh"/>
    <property type="match status" value="2"/>
</dbReference>
<evidence type="ECO:0000256" key="3">
    <source>
        <dbReference type="ARBA" id="ARBA00022837"/>
    </source>
</evidence>
<dbReference type="PANTHER" id="PTHR23055">
    <property type="entry name" value="CALCIUM BINDING PROTEINS"/>
    <property type="match status" value="1"/>
</dbReference>
<evidence type="ECO:0000313" key="5">
    <source>
        <dbReference type="EnsemblMetazoa" id="CapteP198121"/>
    </source>
</evidence>
<keyword evidence="6" id="KW-1185">Reference proteome</keyword>
<dbReference type="InterPro" id="IPR028846">
    <property type="entry name" value="Recoverin"/>
</dbReference>
<reference evidence="6" key="1">
    <citation type="submission" date="2012-12" db="EMBL/GenBank/DDBJ databases">
        <authorList>
            <person name="Hellsten U."/>
            <person name="Grimwood J."/>
            <person name="Chapman J.A."/>
            <person name="Shapiro H."/>
            <person name="Aerts A."/>
            <person name="Otillar R.P."/>
            <person name="Terry A.Y."/>
            <person name="Boore J.L."/>
            <person name="Simakov O."/>
            <person name="Marletaz F."/>
            <person name="Cho S.-J."/>
            <person name="Edsinger-Gonzales E."/>
            <person name="Havlak P."/>
            <person name="Kuo D.-H."/>
            <person name="Larsson T."/>
            <person name="Lv J."/>
            <person name="Arendt D."/>
            <person name="Savage R."/>
            <person name="Osoegawa K."/>
            <person name="de Jong P."/>
            <person name="Lindberg D.R."/>
            <person name="Seaver E.C."/>
            <person name="Weisblat D.A."/>
            <person name="Putnam N.H."/>
            <person name="Grigoriev I.V."/>
            <person name="Rokhsar D.S."/>
        </authorList>
    </citation>
    <scope>NUCLEOTIDE SEQUENCE</scope>
    <source>
        <strain evidence="6">I ESC-2004</strain>
    </source>
</reference>
<protein>
    <recommendedName>
        <fullName evidence="4">EF-hand domain-containing protein</fullName>
    </recommendedName>
</protein>
<dbReference type="EMBL" id="AMQN01000163">
    <property type="status" value="NOT_ANNOTATED_CDS"/>
    <property type="molecule type" value="Genomic_DNA"/>
</dbReference>
<proteinExistence type="predicted"/>
<dbReference type="PROSITE" id="PS00018">
    <property type="entry name" value="EF_HAND_1"/>
    <property type="match status" value="1"/>
</dbReference>
<dbReference type="Gene3D" id="1.10.238.10">
    <property type="entry name" value="EF-hand"/>
    <property type="match status" value="3"/>
</dbReference>
<feature type="domain" description="EF-hand" evidence="4">
    <location>
        <begin position="1"/>
        <end position="34"/>
    </location>
</feature>
<dbReference type="Pfam" id="PF00036">
    <property type="entry name" value="EF-hand_1"/>
    <property type="match status" value="1"/>
</dbReference>
<dbReference type="EnsemblMetazoa" id="CapteT198121">
    <property type="protein sequence ID" value="CapteP198121"/>
    <property type="gene ID" value="CapteG198121"/>
</dbReference>
<sequence>MSFAEQMYSKIDVDGDGSISKKEWADFFRAFDKDGNNQIDLNEFSTGMATAFGANGDQAKKAFDKIDTDKSGELTVDEIADFFKVLDKDGSGDVSKAEFLAVWGTVF</sequence>